<dbReference type="Proteomes" id="UP001177260">
    <property type="component" value="Unassembled WGS sequence"/>
</dbReference>
<reference evidence="1 2" key="1">
    <citation type="journal article" date="2023" name="ACS Omega">
        <title>Identification of the Neoaspergillic Acid Biosynthesis Gene Cluster by Establishing an In Vitro CRISPR-Ribonucleoprotein Genetic System in Aspergillus melleus.</title>
        <authorList>
            <person name="Yuan B."/>
            <person name="Grau M.F."/>
            <person name="Murata R.M."/>
            <person name="Torok T."/>
            <person name="Venkateswaran K."/>
            <person name="Stajich J.E."/>
            <person name="Wang C.C.C."/>
        </authorList>
    </citation>
    <scope>NUCLEOTIDE SEQUENCE [LARGE SCALE GENOMIC DNA]</scope>
    <source>
        <strain evidence="1 2">IMV 1140</strain>
    </source>
</reference>
<keyword evidence="2" id="KW-1185">Reference proteome</keyword>
<proteinExistence type="predicted"/>
<organism evidence="1 2">
    <name type="scientific">Aspergillus melleus</name>
    <dbReference type="NCBI Taxonomy" id="138277"/>
    <lineage>
        <taxon>Eukaryota</taxon>
        <taxon>Fungi</taxon>
        <taxon>Dikarya</taxon>
        <taxon>Ascomycota</taxon>
        <taxon>Pezizomycotina</taxon>
        <taxon>Eurotiomycetes</taxon>
        <taxon>Eurotiomycetidae</taxon>
        <taxon>Eurotiales</taxon>
        <taxon>Aspergillaceae</taxon>
        <taxon>Aspergillus</taxon>
        <taxon>Aspergillus subgen. Circumdati</taxon>
    </lineage>
</organism>
<name>A0ACC3AWN6_9EURO</name>
<gene>
    <name evidence="1" type="ORF">N8T08_008196</name>
</gene>
<protein>
    <submittedName>
        <fullName evidence="1">Uncharacterized protein</fullName>
    </submittedName>
</protein>
<dbReference type="EMBL" id="JAOPJF010000054">
    <property type="protein sequence ID" value="KAK1142113.1"/>
    <property type="molecule type" value="Genomic_DNA"/>
</dbReference>
<evidence type="ECO:0000313" key="1">
    <source>
        <dbReference type="EMBL" id="KAK1142113.1"/>
    </source>
</evidence>
<comment type="caution">
    <text evidence="1">The sequence shown here is derived from an EMBL/GenBank/DDBJ whole genome shotgun (WGS) entry which is preliminary data.</text>
</comment>
<sequence length="59" mass="6390">MRGRTECTQALRGTRRTDGVQYHYTAAYGSSQPVEPLRTIAQCGHVKAACIEIVAGRGP</sequence>
<evidence type="ECO:0000313" key="2">
    <source>
        <dbReference type="Proteomes" id="UP001177260"/>
    </source>
</evidence>
<accession>A0ACC3AWN6</accession>